<feature type="transmembrane region" description="Helical" evidence="8">
    <location>
        <begin position="289"/>
        <end position="307"/>
    </location>
</feature>
<dbReference type="RefSeq" id="WP_210355370.1">
    <property type="nucleotide sequence ID" value="NZ_JAEQMU010000004.1"/>
</dbReference>
<evidence type="ECO:0000313" key="9">
    <source>
        <dbReference type="EMBL" id="MFD2553243.1"/>
    </source>
</evidence>
<evidence type="ECO:0000256" key="3">
    <source>
        <dbReference type="ARBA" id="ARBA00022679"/>
    </source>
</evidence>
<feature type="transmembrane region" description="Helical" evidence="8">
    <location>
        <begin position="135"/>
        <end position="158"/>
    </location>
</feature>
<comment type="similarity">
    <text evidence="7">Belongs to the glycosyltransferase 87 family.</text>
</comment>
<feature type="transmembrane region" description="Helical" evidence="8">
    <location>
        <begin position="265"/>
        <end position="282"/>
    </location>
</feature>
<dbReference type="EMBL" id="JBHULD010000004">
    <property type="protein sequence ID" value="MFD2553243.1"/>
    <property type="molecule type" value="Genomic_DNA"/>
</dbReference>
<dbReference type="InterPro" id="IPR018584">
    <property type="entry name" value="GT87"/>
</dbReference>
<proteinExistence type="inferred from homology"/>
<evidence type="ECO:0000256" key="6">
    <source>
        <dbReference type="ARBA" id="ARBA00023136"/>
    </source>
</evidence>
<accession>A0ABW5KYX1</accession>
<evidence type="ECO:0000256" key="5">
    <source>
        <dbReference type="ARBA" id="ARBA00022989"/>
    </source>
</evidence>
<sequence>MGLKNKINSFKNRAETIVTDRRFVIGLYILVAILAATKQYLRGNFNNYLIFKQVYWHSKEFLDLYALYPNEYFDSNHYGPFFALLIAPFALLPDVVGMISWNIVNVIVLCWGIYQLPISEKNRSWIAIIGLHETLTALFGFQFNIALVGLMLLSFSYIVKGKDISSVVVILIGFLVKLYSIVGLAFFFFSKNKIRFVVAGLILLPILAFLPSIISTPTYVYDNYIGWYESLVEKNGQNITLNSRQDISLMGIFRRISGDTTIPNTPFIAVGLLLFALPYLRISQYKTQGFQLALLSSVLIFPVIFSSSSESPTYIIAMFGVAIWFMMKSAPRSSAQIALFVFAMLLTSFSPSDLFPKFVREQYINPYSLKALPCVLIWFTIVYEMLTIDYKKLATV</sequence>
<dbReference type="GO" id="GO:0016757">
    <property type="term" value="F:glycosyltransferase activity"/>
    <property type="evidence" value="ECO:0007669"/>
    <property type="project" value="UniProtKB-KW"/>
</dbReference>
<evidence type="ECO:0000313" key="10">
    <source>
        <dbReference type="Proteomes" id="UP001597440"/>
    </source>
</evidence>
<feature type="transmembrane region" description="Helical" evidence="8">
    <location>
        <begin position="337"/>
        <end position="355"/>
    </location>
</feature>
<evidence type="ECO:0000256" key="7">
    <source>
        <dbReference type="ARBA" id="ARBA00024033"/>
    </source>
</evidence>
<feature type="transmembrane region" description="Helical" evidence="8">
    <location>
        <begin position="81"/>
        <end position="114"/>
    </location>
</feature>
<evidence type="ECO:0000256" key="2">
    <source>
        <dbReference type="ARBA" id="ARBA00022475"/>
    </source>
</evidence>
<protein>
    <submittedName>
        <fullName evidence="9">Glycosyltransferase family 87 protein</fullName>
        <ecNumber evidence="9">2.4.-.-</ecNumber>
    </submittedName>
</protein>
<comment type="subcellular location">
    <subcellularLocation>
        <location evidence="1">Cell membrane</location>
        <topology evidence="1">Multi-pass membrane protein</topology>
    </subcellularLocation>
</comment>
<keyword evidence="3 9" id="KW-0808">Transferase</keyword>
<evidence type="ECO:0000256" key="8">
    <source>
        <dbReference type="SAM" id="Phobius"/>
    </source>
</evidence>
<comment type="caution">
    <text evidence="9">The sequence shown here is derived from an EMBL/GenBank/DDBJ whole genome shotgun (WGS) entry which is preliminary data.</text>
</comment>
<evidence type="ECO:0000256" key="1">
    <source>
        <dbReference type="ARBA" id="ARBA00004651"/>
    </source>
</evidence>
<keyword evidence="2" id="KW-1003">Cell membrane</keyword>
<keyword evidence="5 8" id="KW-1133">Transmembrane helix</keyword>
<organism evidence="9 10">
    <name type="scientific">Sphingobacterium tabacisoli</name>
    <dbReference type="NCBI Taxonomy" id="2044855"/>
    <lineage>
        <taxon>Bacteria</taxon>
        <taxon>Pseudomonadati</taxon>
        <taxon>Bacteroidota</taxon>
        <taxon>Sphingobacteriia</taxon>
        <taxon>Sphingobacteriales</taxon>
        <taxon>Sphingobacteriaceae</taxon>
        <taxon>Sphingobacterium</taxon>
    </lineage>
</organism>
<keyword evidence="10" id="KW-1185">Reference proteome</keyword>
<dbReference type="Proteomes" id="UP001597440">
    <property type="component" value="Unassembled WGS sequence"/>
</dbReference>
<feature type="transmembrane region" description="Helical" evidence="8">
    <location>
        <begin position="21"/>
        <end position="41"/>
    </location>
</feature>
<dbReference type="Pfam" id="PF09594">
    <property type="entry name" value="GT87"/>
    <property type="match status" value="1"/>
</dbReference>
<name>A0ABW5KYX1_9SPHI</name>
<keyword evidence="4 8" id="KW-0812">Transmembrane</keyword>
<feature type="transmembrane region" description="Helical" evidence="8">
    <location>
        <begin position="367"/>
        <end position="386"/>
    </location>
</feature>
<feature type="transmembrane region" description="Helical" evidence="8">
    <location>
        <begin position="164"/>
        <end position="189"/>
    </location>
</feature>
<keyword evidence="6 8" id="KW-0472">Membrane</keyword>
<dbReference type="EC" id="2.4.-.-" evidence="9"/>
<gene>
    <name evidence="9" type="ORF">ACFSQW_02485</name>
</gene>
<evidence type="ECO:0000256" key="4">
    <source>
        <dbReference type="ARBA" id="ARBA00022692"/>
    </source>
</evidence>
<keyword evidence="9" id="KW-0328">Glycosyltransferase</keyword>
<reference evidence="10" key="1">
    <citation type="journal article" date="2019" name="Int. J. Syst. Evol. Microbiol.">
        <title>The Global Catalogue of Microorganisms (GCM) 10K type strain sequencing project: providing services to taxonomists for standard genome sequencing and annotation.</title>
        <authorList>
            <consortium name="The Broad Institute Genomics Platform"/>
            <consortium name="The Broad Institute Genome Sequencing Center for Infectious Disease"/>
            <person name="Wu L."/>
            <person name="Ma J."/>
        </authorList>
    </citation>
    <scope>NUCLEOTIDE SEQUENCE [LARGE SCALE GENOMIC DNA]</scope>
    <source>
        <strain evidence="10">KCTC 52298</strain>
    </source>
</reference>
<feature type="transmembrane region" description="Helical" evidence="8">
    <location>
        <begin position="196"/>
        <end position="214"/>
    </location>
</feature>